<gene>
    <name evidence="1" type="ORF">CHREV_126</name>
</gene>
<dbReference type="EMBL" id="HF679133">
    <property type="protein sequence ID" value="CCU56028.1"/>
    <property type="molecule type" value="Genomic_DNA"/>
</dbReference>
<organism evidence="1 2">
    <name type="scientific">Choristoneura rosaceana entomopoxvirus 'L'</name>
    <dbReference type="NCBI Taxonomy" id="1293539"/>
    <lineage>
        <taxon>Viruses</taxon>
        <taxon>Varidnaviria</taxon>
        <taxon>Bamfordvirae</taxon>
        <taxon>Nucleocytoviricota</taxon>
        <taxon>Pokkesviricetes</taxon>
        <taxon>Chitovirales</taxon>
        <taxon>Poxviridae</taxon>
        <taxon>Entomopoxvirinae</taxon>
        <taxon>Betaentomopoxvirus</taxon>
        <taxon>Betaentomopoxvirus crosaceana</taxon>
        <taxon>Choristoneura rosaceana entomopoxvirus</taxon>
    </lineage>
</organism>
<evidence type="ECO:0000313" key="2">
    <source>
        <dbReference type="Proteomes" id="UP000792374"/>
    </source>
</evidence>
<sequence length="156" mass="18367">MDNDDSVFCAIIYNCNNNIESYKDIDLSCDITVPITVNDDIIYDELKSFESNIYKIINYDDNDCDDYDCDLILIPMNIVSSIDMNKIKNFIKEKTEIIIVSKNEEFHNTIKELITEADVTCYTDFKYIIEITNYLLDIKRLKKIDKVKVFNYEHLP</sequence>
<dbReference type="Proteomes" id="UP000792374">
    <property type="component" value="Genome"/>
</dbReference>
<proteinExistence type="predicted"/>
<accession>A0ABM9QKG4</accession>
<evidence type="ECO:0000313" key="1">
    <source>
        <dbReference type="EMBL" id="CCU56028.1"/>
    </source>
</evidence>
<protein>
    <submittedName>
        <fullName evidence="1">Uncharacterized protein</fullName>
    </submittedName>
</protein>
<keyword evidence="2" id="KW-1185">Reference proteome</keyword>
<name>A0ABM9QKG4_9POXV</name>
<dbReference type="RefSeq" id="YP_008004530.1">
    <property type="nucleotide sequence ID" value="NC_021249.1"/>
</dbReference>
<dbReference type="GeneID" id="15613451"/>
<reference evidence="1" key="1">
    <citation type="journal article" date="2013" name="J. Virol.">
        <title>New Insights into the Evolution of Entomopoxvirinae from the Complete Genome Sequences of Four Entomopoxviruses Infecting Adoxophyes honmai, Choristoneura biennis, Choristoneura rosaceana, and Mythimna separata.</title>
        <authorList>
            <person name="Theze J."/>
            <person name="Takatsuka J."/>
            <person name="Li Z."/>
            <person name="Gallais J."/>
            <person name="Doucet D."/>
            <person name="Arif B."/>
            <person name="Nakai M."/>
            <person name="Herniou E.A."/>
        </authorList>
    </citation>
    <scope>NUCLEOTIDE SEQUENCE</scope>
</reference>